<sequence>MLDTLNGRMLIPLLNHLLESAPSAQHKLAQHAGKRVAITLPLISFTFAMNSEGRLQASDDAESDAQFHLNPLILARIALGDKTATHRINITGDTQLAADVGNTLMDLDWDAEADFARFMGDASAHQLVKIVRNLIKWKRGNITNTALMLVEYAHEESGMIIKRKPLQQFITDVDTVRDDTARLAKRIDLLTSQLQSKL</sequence>
<comment type="pathway">
    <text evidence="1">Cofactor biosynthesis; ubiquinone biosynthesis.</text>
</comment>
<feature type="domain" description="SCP2" evidence="2">
    <location>
        <begin position="14"/>
        <end position="104"/>
    </location>
</feature>
<dbReference type="UniPathway" id="UPA00232"/>
<evidence type="ECO:0000256" key="1">
    <source>
        <dbReference type="HAMAP-Rule" id="MF_02215"/>
    </source>
</evidence>
<dbReference type="InterPro" id="IPR038989">
    <property type="entry name" value="UbiJ"/>
</dbReference>
<dbReference type="Pfam" id="PF02036">
    <property type="entry name" value="SCP2"/>
    <property type="match status" value="1"/>
</dbReference>
<dbReference type="GO" id="GO:0005737">
    <property type="term" value="C:cytoplasm"/>
    <property type="evidence" value="ECO:0007669"/>
    <property type="project" value="UniProtKB-SubCell"/>
</dbReference>
<keyword evidence="1" id="KW-0831">Ubiquinone biosynthesis</keyword>
<dbReference type="EMBL" id="AP021881">
    <property type="protein sequence ID" value="BBP01571.1"/>
    <property type="molecule type" value="Genomic_DNA"/>
</dbReference>
<comment type="subcellular location">
    <subcellularLocation>
        <location evidence="1">Cytoplasm</location>
    </subcellularLocation>
</comment>
<reference evidence="4" key="1">
    <citation type="submission" date="2019-11" db="EMBL/GenBank/DDBJ databases">
        <title>Isolation and characterization of a novel species in the genus Sulfuriferula.</title>
        <authorList>
            <person name="Mochizuki J."/>
            <person name="Kojima H."/>
            <person name="Fukui M."/>
        </authorList>
    </citation>
    <scope>NUCLEOTIDE SEQUENCE [LARGE SCALE GENOMIC DNA]</scope>
    <source>
        <strain evidence="4">SGTM</strain>
    </source>
</reference>
<dbReference type="AlphaFoldDB" id="A0A809RRS1"/>
<evidence type="ECO:0000259" key="2">
    <source>
        <dbReference type="Pfam" id="PF02036"/>
    </source>
</evidence>
<dbReference type="RefSeq" id="WP_162085337.1">
    <property type="nucleotide sequence ID" value="NZ_AP021881.1"/>
</dbReference>
<dbReference type="PANTHER" id="PTHR38693:SF1">
    <property type="entry name" value="UBIQUINONE BIOSYNTHESIS ACCESSORY FACTOR UBIJ"/>
    <property type="match status" value="1"/>
</dbReference>
<gene>
    <name evidence="1" type="primary">ubiJ</name>
    <name evidence="3" type="ORF">SFSGTM_22790</name>
</gene>
<keyword evidence="4" id="KW-1185">Reference proteome</keyword>
<dbReference type="InterPro" id="IPR003033">
    <property type="entry name" value="SCP2_sterol-bd_dom"/>
</dbReference>
<dbReference type="HAMAP" id="MF_02215">
    <property type="entry name" value="UbiJ"/>
    <property type="match status" value="1"/>
</dbReference>
<organism evidence="3 4">
    <name type="scientific">Sulfuriferula nivalis</name>
    <dbReference type="NCBI Taxonomy" id="2675298"/>
    <lineage>
        <taxon>Bacteria</taxon>
        <taxon>Pseudomonadati</taxon>
        <taxon>Pseudomonadota</taxon>
        <taxon>Betaproteobacteria</taxon>
        <taxon>Nitrosomonadales</taxon>
        <taxon>Sulfuricellaceae</taxon>
        <taxon>Sulfuriferula</taxon>
    </lineage>
</organism>
<dbReference type="PANTHER" id="PTHR38693">
    <property type="entry name" value="UBIQUINONE BIOSYNTHESIS PROTEIN UBIJ"/>
    <property type="match status" value="1"/>
</dbReference>
<name>A0A809RRS1_9PROT</name>
<dbReference type="GO" id="GO:0006744">
    <property type="term" value="P:ubiquinone biosynthetic process"/>
    <property type="evidence" value="ECO:0007669"/>
    <property type="project" value="UniProtKB-UniRule"/>
</dbReference>
<proteinExistence type="inferred from homology"/>
<protein>
    <recommendedName>
        <fullName evidence="1">Ubiquinone biosynthesis accessory factor UbiJ</fullName>
    </recommendedName>
</protein>
<evidence type="ECO:0000313" key="4">
    <source>
        <dbReference type="Proteomes" id="UP000463939"/>
    </source>
</evidence>
<comment type="function">
    <text evidence="1">Required for ubiquinone (coenzyme Q) biosynthesis. Binds hydrophobic ubiquinone biosynthetic intermediates via its SCP2 domain and is essential for the stability of the Ubi complex. May constitute a docking platform where Ubi enzymes assemble and access their SCP2-bound polyprenyl substrates.</text>
</comment>
<dbReference type="KEGG" id="sniv:SFSGTM_22790"/>
<dbReference type="Proteomes" id="UP000463939">
    <property type="component" value="Chromosome"/>
</dbReference>
<accession>A0A809RRS1</accession>
<evidence type="ECO:0000313" key="3">
    <source>
        <dbReference type="EMBL" id="BBP01571.1"/>
    </source>
</evidence>
<comment type="similarity">
    <text evidence="1">Belongs to the UbiJ family.</text>
</comment>
<keyword evidence="1" id="KW-0963">Cytoplasm</keyword>